<reference evidence="15" key="1">
    <citation type="journal article" date="2012" name="Nat. Biotechnol.">
        <title>Reference genome sequence of the model plant Setaria.</title>
        <authorList>
            <person name="Bennetzen J.L."/>
            <person name="Schmutz J."/>
            <person name="Wang H."/>
            <person name="Percifield R."/>
            <person name="Hawkins J."/>
            <person name="Pontaroli A.C."/>
            <person name="Estep M."/>
            <person name="Feng L."/>
            <person name="Vaughn J.N."/>
            <person name="Grimwood J."/>
            <person name="Jenkins J."/>
            <person name="Barry K."/>
            <person name="Lindquist E."/>
            <person name="Hellsten U."/>
            <person name="Deshpande S."/>
            <person name="Wang X."/>
            <person name="Wu X."/>
            <person name="Mitros T."/>
            <person name="Triplett J."/>
            <person name="Yang X."/>
            <person name="Ye C.Y."/>
            <person name="Mauro-Herrera M."/>
            <person name="Wang L."/>
            <person name="Li P."/>
            <person name="Sharma M."/>
            <person name="Sharma R."/>
            <person name="Ronald P.C."/>
            <person name="Panaud O."/>
            <person name="Kellogg E.A."/>
            <person name="Brutnell T.P."/>
            <person name="Doust A.N."/>
            <person name="Tuskan G.A."/>
            <person name="Rokhsar D."/>
            <person name="Devos K.M."/>
        </authorList>
    </citation>
    <scope>NUCLEOTIDE SEQUENCE [LARGE SCALE GENOMIC DNA]</scope>
    <source>
        <strain evidence="15">Yugu1</strain>
    </source>
</reference>
<dbReference type="Pfam" id="PF00481">
    <property type="entry name" value="PP2C"/>
    <property type="match status" value="1"/>
</dbReference>
<evidence type="ECO:0000256" key="2">
    <source>
        <dbReference type="ARBA" id="ARBA00001946"/>
    </source>
</evidence>
<feature type="domain" description="PPM-type phosphatase" evidence="14">
    <location>
        <begin position="168"/>
        <end position="464"/>
    </location>
</feature>
<dbReference type="InterPro" id="IPR015655">
    <property type="entry name" value="PP2C"/>
</dbReference>
<dbReference type="CDD" id="cd00143">
    <property type="entry name" value="PP2Cc"/>
    <property type="match status" value="1"/>
</dbReference>
<comment type="catalytic activity">
    <reaction evidence="10">
        <text>O-phospho-L-seryl-[protein] + H2O = L-seryl-[protein] + phosphate</text>
        <dbReference type="Rhea" id="RHEA:20629"/>
        <dbReference type="Rhea" id="RHEA-COMP:9863"/>
        <dbReference type="Rhea" id="RHEA-COMP:11604"/>
        <dbReference type="ChEBI" id="CHEBI:15377"/>
        <dbReference type="ChEBI" id="CHEBI:29999"/>
        <dbReference type="ChEBI" id="CHEBI:43474"/>
        <dbReference type="ChEBI" id="CHEBI:83421"/>
        <dbReference type="EC" id="3.1.3.16"/>
    </reaction>
</comment>
<evidence type="ECO:0000256" key="1">
    <source>
        <dbReference type="ARBA" id="ARBA00001936"/>
    </source>
</evidence>
<dbReference type="EC" id="3.1.3.16" evidence="4"/>
<dbReference type="InterPro" id="IPR001932">
    <property type="entry name" value="PPM-type_phosphatase-like_dom"/>
</dbReference>
<protein>
    <recommendedName>
        <fullName evidence="4">protein-serine/threonine phosphatase</fullName>
        <ecNumber evidence="4">3.1.3.16</ecNumber>
    </recommendedName>
</protein>
<comment type="catalytic activity">
    <reaction evidence="11">
        <text>O-phospho-L-threonyl-[protein] + H2O = L-threonyl-[protein] + phosphate</text>
        <dbReference type="Rhea" id="RHEA:47004"/>
        <dbReference type="Rhea" id="RHEA-COMP:11060"/>
        <dbReference type="Rhea" id="RHEA-COMP:11605"/>
        <dbReference type="ChEBI" id="CHEBI:15377"/>
        <dbReference type="ChEBI" id="CHEBI:30013"/>
        <dbReference type="ChEBI" id="CHEBI:43474"/>
        <dbReference type="ChEBI" id="CHEBI:61977"/>
        <dbReference type="EC" id="3.1.3.16"/>
    </reaction>
</comment>
<dbReference type="EMBL" id="CM003528">
    <property type="protein sequence ID" value="RCV07206.1"/>
    <property type="molecule type" value="Genomic_DNA"/>
</dbReference>
<dbReference type="InterPro" id="IPR000222">
    <property type="entry name" value="PP2C_BS"/>
</dbReference>
<dbReference type="Gene3D" id="3.60.40.10">
    <property type="entry name" value="PPM-type phosphatase domain"/>
    <property type="match status" value="1"/>
</dbReference>
<evidence type="ECO:0000256" key="10">
    <source>
        <dbReference type="ARBA" id="ARBA00047761"/>
    </source>
</evidence>
<dbReference type="PANTHER" id="PTHR13832:SF285">
    <property type="entry name" value="PROTEIN PHOSPHATASE 2C 22-RELATED"/>
    <property type="match status" value="1"/>
</dbReference>
<evidence type="ECO:0000256" key="6">
    <source>
        <dbReference type="ARBA" id="ARBA00022801"/>
    </source>
</evidence>
<comment type="similarity">
    <text evidence="3 12">Belongs to the PP2C family.</text>
</comment>
<evidence type="ECO:0000256" key="12">
    <source>
        <dbReference type="RuleBase" id="RU003465"/>
    </source>
</evidence>
<evidence type="ECO:0000256" key="8">
    <source>
        <dbReference type="ARBA" id="ARBA00022912"/>
    </source>
</evidence>
<keyword evidence="8 12" id="KW-0904">Protein phosphatase</keyword>
<keyword evidence="9" id="KW-0464">Manganese</keyword>
<keyword evidence="7" id="KW-0460">Magnesium</keyword>
<gene>
    <name evidence="15" type="ORF">SETIT_1G226200v2</name>
</gene>
<feature type="region of interest" description="Disordered" evidence="13">
    <location>
        <begin position="1"/>
        <end position="100"/>
    </location>
</feature>
<comment type="cofactor">
    <cofactor evidence="1">
        <name>Mn(2+)</name>
        <dbReference type="ChEBI" id="CHEBI:29035"/>
    </cofactor>
</comment>
<keyword evidence="5" id="KW-0479">Metal-binding</keyword>
<evidence type="ECO:0000256" key="5">
    <source>
        <dbReference type="ARBA" id="ARBA00022723"/>
    </source>
</evidence>
<evidence type="ECO:0000256" key="11">
    <source>
        <dbReference type="ARBA" id="ARBA00048336"/>
    </source>
</evidence>
<evidence type="ECO:0000256" key="3">
    <source>
        <dbReference type="ARBA" id="ARBA00006702"/>
    </source>
</evidence>
<evidence type="ECO:0000256" key="7">
    <source>
        <dbReference type="ARBA" id="ARBA00022842"/>
    </source>
</evidence>
<feature type="compositionally biased region" description="Low complexity" evidence="13">
    <location>
        <begin position="36"/>
        <end position="48"/>
    </location>
</feature>
<keyword evidence="6 12" id="KW-0378">Hydrolase</keyword>
<dbReference type="SMART" id="SM00332">
    <property type="entry name" value="PP2Cc"/>
    <property type="match status" value="1"/>
</dbReference>
<reference evidence="15" key="2">
    <citation type="submission" date="2015-07" db="EMBL/GenBank/DDBJ databases">
        <authorList>
            <person name="Noorani M."/>
        </authorList>
    </citation>
    <scope>NUCLEOTIDE SEQUENCE</scope>
    <source>
        <strain evidence="15">Yugu1</strain>
    </source>
</reference>
<name>A0A368PN45_SETIT</name>
<evidence type="ECO:0000256" key="9">
    <source>
        <dbReference type="ARBA" id="ARBA00023211"/>
    </source>
</evidence>
<dbReference type="GO" id="GO:0046872">
    <property type="term" value="F:metal ion binding"/>
    <property type="evidence" value="ECO:0007669"/>
    <property type="project" value="UniProtKB-KW"/>
</dbReference>
<dbReference type="PROSITE" id="PS01032">
    <property type="entry name" value="PPM_1"/>
    <property type="match status" value="1"/>
</dbReference>
<comment type="cofactor">
    <cofactor evidence="2">
        <name>Mg(2+)</name>
        <dbReference type="ChEBI" id="CHEBI:18420"/>
    </cofactor>
</comment>
<dbReference type="SUPFAM" id="SSF81606">
    <property type="entry name" value="PP2C-like"/>
    <property type="match status" value="1"/>
</dbReference>
<evidence type="ECO:0000256" key="13">
    <source>
        <dbReference type="SAM" id="MobiDB-lite"/>
    </source>
</evidence>
<accession>A0A368PN45</accession>
<proteinExistence type="inferred from homology"/>
<dbReference type="PROSITE" id="PS51746">
    <property type="entry name" value="PPM_2"/>
    <property type="match status" value="1"/>
</dbReference>
<dbReference type="PANTHER" id="PTHR13832">
    <property type="entry name" value="PROTEIN PHOSPHATASE 2C"/>
    <property type="match status" value="1"/>
</dbReference>
<dbReference type="InterPro" id="IPR036457">
    <property type="entry name" value="PPM-type-like_dom_sf"/>
</dbReference>
<organism evidence="15">
    <name type="scientific">Setaria italica</name>
    <name type="common">Foxtail millet</name>
    <name type="synonym">Panicum italicum</name>
    <dbReference type="NCBI Taxonomy" id="4555"/>
    <lineage>
        <taxon>Eukaryota</taxon>
        <taxon>Viridiplantae</taxon>
        <taxon>Streptophyta</taxon>
        <taxon>Embryophyta</taxon>
        <taxon>Tracheophyta</taxon>
        <taxon>Spermatophyta</taxon>
        <taxon>Magnoliopsida</taxon>
        <taxon>Liliopsida</taxon>
        <taxon>Poales</taxon>
        <taxon>Poaceae</taxon>
        <taxon>PACMAD clade</taxon>
        <taxon>Panicoideae</taxon>
        <taxon>Panicodae</taxon>
        <taxon>Paniceae</taxon>
        <taxon>Cenchrinae</taxon>
        <taxon>Setaria</taxon>
    </lineage>
</organism>
<dbReference type="AlphaFoldDB" id="A0A368PN45"/>
<feature type="compositionally biased region" description="Basic residues" evidence="13">
    <location>
        <begin position="72"/>
        <end position="99"/>
    </location>
</feature>
<sequence length="500" mass="53740">MDPAAAVGPTMAEAGKGSAAPAELGRGSPGSRVLVPSAAAANPDAPAPSRGRSPAVAPTEGRDPVGPARGTSRPHGKRARERPIRRARRRAANGRRRCVRATDASATRGCGVRWRHARSATAFRFARARTSSGAKGEGKQTIPMGASFSQPFPSLDKCTKGGENDRISYATSAMQGRAETMTDARAAVPDLDDLTSFFGVYDGHGGASVALFCAKQLHIELRNHQDYQANLPDAMRSVFFRMDELLELSDEWKESLRPATSNNLMQSLRALCCVPKIKETDPYVPPQETGSTACVAVIRGHQIIVGNVGDSRCVASRNGQAIVLSANHKPLNQTERNRIQAAGGQVLRDPTAEGKRAGVPGINGRLTVSRAIGDFAYKHKSGLTREQQMVTCEPSVRSLDITHDVEFLIVATDAIWDTMMTSQGVVDLVCHYIRNGVNDRAICEQLCQRSLKSLDNSTVILVRFNPLSRLPPPLPKNVPLGALLEEDEELEGGEMALLLG</sequence>
<dbReference type="GO" id="GO:0004722">
    <property type="term" value="F:protein serine/threonine phosphatase activity"/>
    <property type="evidence" value="ECO:0007669"/>
    <property type="project" value="UniProtKB-EC"/>
</dbReference>
<evidence type="ECO:0000313" key="15">
    <source>
        <dbReference type="EMBL" id="RCV07206.1"/>
    </source>
</evidence>
<evidence type="ECO:0000259" key="14">
    <source>
        <dbReference type="PROSITE" id="PS51746"/>
    </source>
</evidence>
<feature type="region of interest" description="Disordered" evidence="13">
    <location>
        <begin position="131"/>
        <end position="153"/>
    </location>
</feature>
<dbReference type="KEGG" id="sita:101766543"/>
<dbReference type="OrthoDB" id="10264738at2759"/>
<evidence type="ECO:0000256" key="4">
    <source>
        <dbReference type="ARBA" id="ARBA00013081"/>
    </source>
</evidence>